<evidence type="ECO:0000256" key="5">
    <source>
        <dbReference type="ARBA" id="ARBA00023136"/>
    </source>
</evidence>
<evidence type="ECO:0000256" key="1">
    <source>
        <dbReference type="ARBA" id="ARBA00004141"/>
    </source>
</evidence>
<dbReference type="PROSITE" id="PS50262">
    <property type="entry name" value="G_PROTEIN_RECEP_F1_2"/>
    <property type="match status" value="1"/>
</dbReference>
<evidence type="ECO:0000256" key="4">
    <source>
        <dbReference type="ARBA" id="ARBA00023040"/>
    </source>
</evidence>
<keyword evidence="4 8" id="KW-0297">G-protein coupled receptor</keyword>
<keyword evidence="3 9" id="KW-1133">Transmembrane helix</keyword>
<feature type="transmembrane region" description="Helical" evidence="9">
    <location>
        <begin position="144"/>
        <end position="164"/>
    </location>
</feature>
<evidence type="ECO:0000313" key="11">
    <source>
        <dbReference type="EnsemblMetazoa" id="XP_038065789.1"/>
    </source>
</evidence>
<reference evidence="11" key="1">
    <citation type="submission" date="2022-11" db="UniProtKB">
        <authorList>
            <consortium name="EnsemblMetazoa"/>
        </authorList>
    </citation>
    <scope>IDENTIFICATION</scope>
</reference>
<evidence type="ECO:0000259" key="10">
    <source>
        <dbReference type="PROSITE" id="PS50262"/>
    </source>
</evidence>
<dbReference type="InterPro" id="IPR017452">
    <property type="entry name" value="GPCR_Rhodpsn_7TM"/>
</dbReference>
<keyword evidence="2 8" id="KW-0812">Transmembrane</keyword>
<comment type="subcellular location">
    <subcellularLocation>
        <location evidence="1">Membrane</location>
        <topology evidence="1">Multi-pass membrane protein</topology>
    </subcellularLocation>
</comment>
<dbReference type="GO" id="GO:0005886">
    <property type="term" value="C:plasma membrane"/>
    <property type="evidence" value="ECO:0007669"/>
    <property type="project" value="TreeGrafter"/>
</dbReference>
<evidence type="ECO:0000256" key="3">
    <source>
        <dbReference type="ARBA" id="ARBA00022989"/>
    </source>
</evidence>
<dbReference type="Proteomes" id="UP000887568">
    <property type="component" value="Unplaced"/>
</dbReference>
<name>A0A914AQS5_PATMI</name>
<keyword evidence="7 8" id="KW-0807">Transducer</keyword>
<dbReference type="OrthoDB" id="10666410at2759"/>
<dbReference type="GO" id="GO:0004930">
    <property type="term" value="F:G protein-coupled receptor activity"/>
    <property type="evidence" value="ECO:0007669"/>
    <property type="project" value="UniProtKB-KW"/>
</dbReference>
<feature type="transmembrane region" description="Helical" evidence="9">
    <location>
        <begin position="100"/>
        <end position="123"/>
    </location>
</feature>
<dbReference type="SUPFAM" id="SSF81321">
    <property type="entry name" value="Family A G protein-coupled receptor-like"/>
    <property type="match status" value="1"/>
</dbReference>
<comment type="similarity">
    <text evidence="8">Belongs to the G-protein coupled receptor 1 family.</text>
</comment>
<feature type="domain" description="G-protein coupled receptors family 1 profile" evidence="10">
    <location>
        <begin position="47"/>
        <end position="292"/>
    </location>
</feature>
<evidence type="ECO:0000313" key="12">
    <source>
        <dbReference type="Proteomes" id="UP000887568"/>
    </source>
</evidence>
<keyword evidence="6 8" id="KW-0675">Receptor</keyword>
<organism evidence="11 12">
    <name type="scientific">Patiria miniata</name>
    <name type="common">Bat star</name>
    <name type="synonym">Asterina miniata</name>
    <dbReference type="NCBI Taxonomy" id="46514"/>
    <lineage>
        <taxon>Eukaryota</taxon>
        <taxon>Metazoa</taxon>
        <taxon>Echinodermata</taxon>
        <taxon>Eleutherozoa</taxon>
        <taxon>Asterozoa</taxon>
        <taxon>Asteroidea</taxon>
        <taxon>Valvatacea</taxon>
        <taxon>Valvatida</taxon>
        <taxon>Asterinidae</taxon>
        <taxon>Patiria</taxon>
    </lineage>
</organism>
<evidence type="ECO:0000256" key="9">
    <source>
        <dbReference type="SAM" id="Phobius"/>
    </source>
</evidence>
<feature type="transmembrane region" description="Helical" evidence="9">
    <location>
        <begin position="225"/>
        <end position="256"/>
    </location>
</feature>
<keyword evidence="5 9" id="KW-0472">Membrane</keyword>
<dbReference type="InterPro" id="IPR000276">
    <property type="entry name" value="GPCR_Rhodpsn"/>
</dbReference>
<protein>
    <recommendedName>
        <fullName evidence="10">G-protein coupled receptors family 1 profile domain-containing protein</fullName>
    </recommendedName>
</protein>
<dbReference type="PANTHER" id="PTHR24243">
    <property type="entry name" value="G-PROTEIN COUPLED RECEPTOR"/>
    <property type="match status" value="1"/>
</dbReference>
<evidence type="ECO:0000256" key="6">
    <source>
        <dbReference type="ARBA" id="ARBA00023170"/>
    </source>
</evidence>
<dbReference type="PANTHER" id="PTHR24243:SF208">
    <property type="entry name" value="PYROKININ-1 RECEPTOR"/>
    <property type="match status" value="1"/>
</dbReference>
<dbReference type="Pfam" id="PF00001">
    <property type="entry name" value="7tm_1"/>
    <property type="match status" value="1"/>
</dbReference>
<dbReference type="RefSeq" id="XP_038065789.1">
    <property type="nucleotide sequence ID" value="XM_038209861.1"/>
</dbReference>
<dbReference type="CDD" id="cd00637">
    <property type="entry name" value="7tm_classA_rhodopsin-like"/>
    <property type="match status" value="1"/>
</dbReference>
<dbReference type="EnsemblMetazoa" id="XM_038209861.1">
    <property type="protein sequence ID" value="XP_038065789.1"/>
    <property type="gene ID" value="LOC119735913"/>
</dbReference>
<evidence type="ECO:0000256" key="8">
    <source>
        <dbReference type="RuleBase" id="RU000688"/>
    </source>
</evidence>
<dbReference type="AlphaFoldDB" id="A0A914AQS5"/>
<sequence>MNGTIRHINDELTTHERQLFRGAEAHEQDYVDIIGQFAKIITPIGILLNAILFVVIRVKSMRTIINVHLSNLAVADATHLILIMSTAWAIEYTHTDSGAYLALIIASSTVHLASYCFVSVIAVERFSAVRQPLTQRARASKSRAAKVSAGVWVVAVVTGVLGGLAFNTNYVTNVVFSQVCVAILLLIHLATFTITVSSYIYIVVKLCHSDRKRQAGQTRRVYPVVRMLIINTAVFFVLNSMDIAFTVINLILLFSLHSGAEAVLDIFWTSLDLSFCIAIFRPINCSINTLVYSVTSSQYRAAFLEAFPPLAKLLRQRRRCCRPQQTEQIELRTIPPAKAAQESPVQAI</sequence>
<proteinExistence type="inferred from homology"/>
<accession>A0A914AQS5</accession>
<evidence type="ECO:0000256" key="2">
    <source>
        <dbReference type="ARBA" id="ARBA00022692"/>
    </source>
</evidence>
<keyword evidence="12" id="KW-1185">Reference proteome</keyword>
<dbReference type="PROSITE" id="PS00237">
    <property type="entry name" value="G_PROTEIN_RECEP_F1_1"/>
    <property type="match status" value="1"/>
</dbReference>
<dbReference type="GeneID" id="119735913"/>
<dbReference type="PRINTS" id="PR00237">
    <property type="entry name" value="GPCRRHODOPSN"/>
</dbReference>
<evidence type="ECO:0000256" key="7">
    <source>
        <dbReference type="ARBA" id="ARBA00023224"/>
    </source>
</evidence>
<feature type="transmembrane region" description="Helical" evidence="9">
    <location>
        <begin position="37"/>
        <end position="56"/>
    </location>
</feature>
<dbReference type="Gene3D" id="1.20.1070.10">
    <property type="entry name" value="Rhodopsin 7-helix transmembrane proteins"/>
    <property type="match status" value="1"/>
</dbReference>
<feature type="transmembrane region" description="Helical" evidence="9">
    <location>
        <begin position="68"/>
        <end position="88"/>
    </location>
</feature>
<feature type="transmembrane region" description="Helical" evidence="9">
    <location>
        <begin position="176"/>
        <end position="204"/>
    </location>
</feature>